<accession>A0ABN2IH94</accession>
<evidence type="ECO:0000313" key="7">
    <source>
        <dbReference type="EMBL" id="GAA1705085.1"/>
    </source>
</evidence>
<organism evidence="7 8">
    <name type="scientific">Kribbella yunnanensis</name>
    <dbReference type="NCBI Taxonomy" id="190194"/>
    <lineage>
        <taxon>Bacteria</taxon>
        <taxon>Bacillati</taxon>
        <taxon>Actinomycetota</taxon>
        <taxon>Actinomycetes</taxon>
        <taxon>Propionibacteriales</taxon>
        <taxon>Kribbellaceae</taxon>
        <taxon>Kribbella</taxon>
    </lineage>
</organism>
<dbReference type="EMBL" id="BAAANF010000020">
    <property type="protein sequence ID" value="GAA1705085.1"/>
    <property type="molecule type" value="Genomic_DNA"/>
</dbReference>
<evidence type="ECO:0000259" key="6">
    <source>
        <dbReference type="Pfam" id="PF13515"/>
    </source>
</evidence>
<comment type="subcellular location">
    <subcellularLocation>
        <location evidence="1">Membrane</location>
        <topology evidence="1">Multi-pass membrane protein</topology>
    </subcellularLocation>
</comment>
<keyword evidence="4 5" id="KW-0472">Membrane</keyword>
<feature type="transmembrane region" description="Helical" evidence="5">
    <location>
        <begin position="162"/>
        <end position="183"/>
    </location>
</feature>
<feature type="domain" description="Integral membrane bound transporter" evidence="6">
    <location>
        <begin position="54"/>
        <end position="174"/>
    </location>
</feature>
<keyword evidence="3 5" id="KW-1133">Transmembrane helix</keyword>
<feature type="transmembrane region" description="Helical" evidence="5">
    <location>
        <begin position="41"/>
        <end position="62"/>
    </location>
</feature>
<dbReference type="Proteomes" id="UP001500280">
    <property type="component" value="Unassembled WGS sequence"/>
</dbReference>
<name>A0ABN2IH94_9ACTN</name>
<evidence type="ECO:0000256" key="2">
    <source>
        <dbReference type="ARBA" id="ARBA00022692"/>
    </source>
</evidence>
<feature type="transmembrane region" description="Helical" evidence="5">
    <location>
        <begin position="93"/>
        <end position="111"/>
    </location>
</feature>
<comment type="caution">
    <text evidence="7">The sequence shown here is derived from an EMBL/GenBank/DDBJ whole genome shotgun (WGS) entry which is preliminary data.</text>
</comment>
<sequence>MDPVRLTLDQLRELRDDIAPQAARRSRASVRRRLERWRDRIFFIAQCALAAGVAWALARYVAGHHQPFFAPVAAMVCLGFSFGQRLRRVAEVMVGVAVGVGVGDLFVRFFGTGVPQIIFVVALAMSIAVLLGAGTLMTTQAGVQAAIVTTLLPNPGAGFSRWLDAVLGGVVALAAATIAPAAAIRRPRQQASEVLNELSAILVETAEGLRDKNDQEAHAEQRDERELTDALRRARASEAMLDDLRSAAAEGVAVVRLSPFRRRHRGRVQQIADLVVPLDRAIRNIRVLVRRCAVSVWRDERMPDEYPMLLDRLADGTRLIAESLFEPAAKVAAHRVLGELGRRTAELPLPAGLSAVVVLGQIRSTVVDLLELTGTSYDEARKLVPLRLDGLDEK</sequence>
<reference evidence="7 8" key="1">
    <citation type="journal article" date="2019" name="Int. J. Syst. Evol. Microbiol.">
        <title>The Global Catalogue of Microorganisms (GCM) 10K type strain sequencing project: providing services to taxonomists for standard genome sequencing and annotation.</title>
        <authorList>
            <consortium name="The Broad Institute Genomics Platform"/>
            <consortium name="The Broad Institute Genome Sequencing Center for Infectious Disease"/>
            <person name="Wu L."/>
            <person name="Ma J."/>
        </authorList>
    </citation>
    <scope>NUCLEOTIDE SEQUENCE [LARGE SCALE GENOMIC DNA]</scope>
    <source>
        <strain evidence="7 8">JCM 14307</strain>
    </source>
</reference>
<keyword evidence="8" id="KW-1185">Reference proteome</keyword>
<evidence type="ECO:0000256" key="3">
    <source>
        <dbReference type="ARBA" id="ARBA00022989"/>
    </source>
</evidence>
<evidence type="ECO:0000313" key="8">
    <source>
        <dbReference type="Proteomes" id="UP001500280"/>
    </source>
</evidence>
<evidence type="ECO:0000256" key="1">
    <source>
        <dbReference type="ARBA" id="ARBA00004141"/>
    </source>
</evidence>
<proteinExistence type="predicted"/>
<evidence type="ECO:0000256" key="5">
    <source>
        <dbReference type="SAM" id="Phobius"/>
    </source>
</evidence>
<protein>
    <submittedName>
        <fullName evidence="7">Aromatic acid exporter family protein</fullName>
    </submittedName>
</protein>
<dbReference type="RefSeq" id="WP_344159334.1">
    <property type="nucleotide sequence ID" value="NZ_BAAANF010000020.1"/>
</dbReference>
<feature type="transmembrane region" description="Helical" evidence="5">
    <location>
        <begin position="117"/>
        <end position="141"/>
    </location>
</feature>
<keyword evidence="2 5" id="KW-0812">Transmembrane</keyword>
<gene>
    <name evidence="7" type="ORF">GCM10009745_60780</name>
</gene>
<dbReference type="InterPro" id="IPR049453">
    <property type="entry name" value="Memb_transporter_dom"/>
</dbReference>
<evidence type="ECO:0000256" key="4">
    <source>
        <dbReference type="ARBA" id="ARBA00023136"/>
    </source>
</evidence>
<dbReference type="Pfam" id="PF13515">
    <property type="entry name" value="FUSC_2"/>
    <property type="match status" value="1"/>
</dbReference>